<dbReference type="EMBL" id="JBFNXR010000051">
    <property type="protein sequence ID" value="MEW9856276.1"/>
    <property type="molecule type" value="Genomic_DNA"/>
</dbReference>
<evidence type="ECO:0000256" key="8">
    <source>
        <dbReference type="ARBA" id="ARBA00023235"/>
    </source>
</evidence>
<dbReference type="InterPro" id="IPR011060">
    <property type="entry name" value="RibuloseP-bd_barrel"/>
</dbReference>
<dbReference type="InterPro" id="IPR044643">
    <property type="entry name" value="TrpF_fam"/>
</dbReference>
<evidence type="ECO:0000256" key="9">
    <source>
        <dbReference type="HAMAP-Rule" id="MF_00135"/>
    </source>
</evidence>
<accession>A0ABV3RDU9</accession>
<sequence>MTTPAIKICGINTPTALDATIAARADYAGLVFFPRSPRNVSLNDAAILGSQAKGRIGTVGLFVDADDSLIAEAVAAASLTVLQLHGTEPPDRAAHLRSRFGLPVWKAVSVAGTQDLARAASYRGAADLVLFDAKTPPGTLPGGMGLSFDWSLLNNWSGGVNWGLAGGLSARNVVNALQTTRASLVDTSSGVETAPGVKDPDMIAAFCAAVRGA</sequence>
<dbReference type="SUPFAM" id="SSF51366">
    <property type="entry name" value="Ribulose-phoshate binding barrel"/>
    <property type="match status" value="1"/>
</dbReference>
<keyword evidence="8 9" id="KW-0413">Isomerase</keyword>
<comment type="pathway">
    <text evidence="2 9">Amino-acid biosynthesis; L-tryptophan biosynthesis; L-tryptophan from chorismate: step 3/5.</text>
</comment>
<dbReference type="PANTHER" id="PTHR42894">
    <property type="entry name" value="N-(5'-PHOSPHORIBOSYL)ANTHRANILATE ISOMERASE"/>
    <property type="match status" value="1"/>
</dbReference>
<comment type="catalytic activity">
    <reaction evidence="1 9">
        <text>N-(5-phospho-beta-D-ribosyl)anthranilate = 1-(2-carboxyphenylamino)-1-deoxy-D-ribulose 5-phosphate</text>
        <dbReference type="Rhea" id="RHEA:21540"/>
        <dbReference type="ChEBI" id="CHEBI:18277"/>
        <dbReference type="ChEBI" id="CHEBI:58613"/>
        <dbReference type="EC" id="5.3.1.24"/>
    </reaction>
</comment>
<keyword evidence="5 9" id="KW-0028">Amino-acid biosynthesis</keyword>
<evidence type="ECO:0000256" key="7">
    <source>
        <dbReference type="ARBA" id="ARBA00023141"/>
    </source>
</evidence>
<proteinExistence type="inferred from homology"/>
<dbReference type="CDD" id="cd00405">
    <property type="entry name" value="PRAI"/>
    <property type="match status" value="1"/>
</dbReference>
<comment type="similarity">
    <text evidence="9">Belongs to the TrpF family.</text>
</comment>
<dbReference type="Proteomes" id="UP001556118">
    <property type="component" value="Unassembled WGS sequence"/>
</dbReference>
<feature type="domain" description="N-(5'phosphoribosyl) anthranilate isomerase (PRAI)" evidence="10">
    <location>
        <begin position="6"/>
        <end position="207"/>
    </location>
</feature>
<keyword evidence="6 9" id="KW-0822">Tryptophan biosynthesis</keyword>
<dbReference type="RefSeq" id="WP_367774653.1">
    <property type="nucleotide sequence ID" value="NZ_JBFNXR010000051.1"/>
</dbReference>
<evidence type="ECO:0000256" key="6">
    <source>
        <dbReference type="ARBA" id="ARBA00022822"/>
    </source>
</evidence>
<dbReference type="Pfam" id="PF00697">
    <property type="entry name" value="PRAI"/>
    <property type="match status" value="1"/>
</dbReference>
<name>A0ABV3RDU9_9SPHN</name>
<reference evidence="11 12" key="1">
    <citation type="submission" date="2024-06" db="EMBL/GenBank/DDBJ databases">
        <title>Novosphingobium rhizovicinus M1R2S20.</title>
        <authorList>
            <person name="Sun J.-Q."/>
        </authorList>
    </citation>
    <scope>NUCLEOTIDE SEQUENCE [LARGE SCALE GENOMIC DNA]</scope>
    <source>
        <strain evidence="11 12">M1R2S20</strain>
    </source>
</reference>
<dbReference type="InterPro" id="IPR001240">
    <property type="entry name" value="PRAI_dom"/>
</dbReference>
<organism evidence="11 12">
    <name type="scientific">Novosphingobium rhizovicinum</name>
    <dbReference type="NCBI Taxonomy" id="3228928"/>
    <lineage>
        <taxon>Bacteria</taxon>
        <taxon>Pseudomonadati</taxon>
        <taxon>Pseudomonadota</taxon>
        <taxon>Alphaproteobacteria</taxon>
        <taxon>Sphingomonadales</taxon>
        <taxon>Sphingomonadaceae</taxon>
        <taxon>Novosphingobium</taxon>
    </lineage>
</organism>
<dbReference type="GO" id="GO:0004640">
    <property type="term" value="F:phosphoribosylanthranilate isomerase activity"/>
    <property type="evidence" value="ECO:0007669"/>
    <property type="project" value="UniProtKB-EC"/>
</dbReference>
<keyword evidence="7 9" id="KW-0057">Aromatic amino acid biosynthesis</keyword>
<keyword evidence="12" id="KW-1185">Reference proteome</keyword>
<evidence type="ECO:0000256" key="5">
    <source>
        <dbReference type="ARBA" id="ARBA00022605"/>
    </source>
</evidence>
<dbReference type="HAMAP" id="MF_00135">
    <property type="entry name" value="PRAI"/>
    <property type="match status" value="1"/>
</dbReference>
<comment type="caution">
    <text evidence="11">The sequence shown here is derived from an EMBL/GenBank/DDBJ whole genome shotgun (WGS) entry which is preliminary data.</text>
</comment>
<dbReference type="PANTHER" id="PTHR42894:SF1">
    <property type="entry name" value="N-(5'-PHOSPHORIBOSYL)ANTHRANILATE ISOMERASE"/>
    <property type="match status" value="1"/>
</dbReference>
<evidence type="ECO:0000256" key="1">
    <source>
        <dbReference type="ARBA" id="ARBA00001164"/>
    </source>
</evidence>
<dbReference type="Gene3D" id="3.20.20.70">
    <property type="entry name" value="Aldolase class I"/>
    <property type="match status" value="1"/>
</dbReference>
<evidence type="ECO:0000256" key="3">
    <source>
        <dbReference type="ARBA" id="ARBA00012572"/>
    </source>
</evidence>
<gene>
    <name evidence="9" type="primary">trpF</name>
    <name evidence="11" type="ORF">ABUH87_14135</name>
</gene>
<protein>
    <recommendedName>
        <fullName evidence="4 9">N-(5'-phosphoribosyl)anthranilate isomerase</fullName>
        <shortName evidence="9">PRAI</shortName>
        <ecNumber evidence="3 9">5.3.1.24</ecNumber>
    </recommendedName>
</protein>
<dbReference type="InterPro" id="IPR013785">
    <property type="entry name" value="Aldolase_TIM"/>
</dbReference>
<evidence type="ECO:0000313" key="11">
    <source>
        <dbReference type="EMBL" id="MEW9856276.1"/>
    </source>
</evidence>
<evidence type="ECO:0000256" key="4">
    <source>
        <dbReference type="ARBA" id="ARBA00022272"/>
    </source>
</evidence>
<evidence type="ECO:0000313" key="12">
    <source>
        <dbReference type="Proteomes" id="UP001556118"/>
    </source>
</evidence>
<dbReference type="EC" id="5.3.1.24" evidence="3 9"/>
<evidence type="ECO:0000259" key="10">
    <source>
        <dbReference type="Pfam" id="PF00697"/>
    </source>
</evidence>
<evidence type="ECO:0000256" key="2">
    <source>
        <dbReference type="ARBA" id="ARBA00004664"/>
    </source>
</evidence>
<dbReference type="NCBIfam" id="NF002295">
    <property type="entry name" value="PRK01222.1-1"/>
    <property type="match status" value="1"/>
</dbReference>